<dbReference type="EMBL" id="SZQA01000030">
    <property type="protein sequence ID" value="TKK85043.1"/>
    <property type="molecule type" value="Genomic_DNA"/>
</dbReference>
<feature type="region of interest" description="Disordered" evidence="1">
    <location>
        <begin position="151"/>
        <end position="198"/>
    </location>
</feature>
<dbReference type="SUPFAM" id="SSF54506">
    <property type="entry name" value="Diaminopimelate epimerase-like"/>
    <property type="match status" value="1"/>
</dbReference>
<reference evidence="2 3" key="1">
    <citation type="submission" date="2019-04" db="EMBL/GenBank/DDBJ databases">
        <title>Herbidospora sp. NEAU-GS14.nov., a novel actinomycete isolated from soil.</title>
        <authorList>
            <person name="Han L."/>
        </authorList>
    </citation>
    <scope>NUCLEOTIDE SEQUENCE [LARGE SCALE GENOMIC DNA]</scope>
    <source>
        <strain evidence="2 3">NEAU-GS14</strain>
    </source>
</reference>
<keyword evidence="3" id="KW-1185">Reference proteome</keyword>
<evidence type="ECO:0000313" key="3">
    <source>
        <dbReference type="Proteomes" id="UP000308705"/>
    </source>
</evidence>
<feature type="compositionally biased region" description="Polar residues" evidence="1">
    <location>
        <begin position="151"/>
        <end position="165"/>
    </location>
</feature>
<proteinExistence type="predicted"/>
<dbReference type="OrthoDB" id="9788221at2"/>
<sequence>MRACTVDSFTDQPFKGNPTSFRLLEGQITRSTMSTIVAEMRHSLNRLFERRINSLDNELRPQSVTNRIPRTNCTDHGNYPCPPERHICGNARRAPKAKTAGAPHTPRHFQPIADSRACRKTPMTPHNRWPEPLPGGKHPCAYCCRPSARGATSSRWWRSPRNSGPSARRSACASRPTSATGSRASACRSPRSAPNSAR</sequence>
<comment type="caution">
    <text evidence="2">The sequence shown here is derived from an EMBL/GenBank/DDBJ whole genome shotgun (WGS) entry which is preliminary data.</text>
</comment>
<dbReference type="Proteomes" id="UP000308705">
    <property type="component" value="Unassembled WGS sequence"/>
</dbReference>
<dbReference type="Gene3D" id="3.10.310.10">
    <property type="entry name" value="Diaminopimelate Epimerase, Chain A, domain 1"/>
    <property type="match status" value="1"/>
</dbReference>
<evidence type="ECO:0000256" key="1">
    <source>
        <dbReference type="SAM" id="MobiDB-lite"/>
    </source>
</evidence>
<organism evidence="2 3">
    <name type="scientific">Herbidospora galbida</name>
    <dbReference type="NCBI Taxonomy" id="2575442"/>
    <lineage>
        <taxon>Bacteria</taxon>
        <taxon>Bacillati</taxon>
        <taxon>Actinomycetota</taxon>
        <taxon>Actinomycetes</taxon>
        <taxon>Streptosporangiales</taxon>
        <taxon>Streptosporangiaceae</taxon>
        <taxon>Herbidospora</taxon>
    </lineage>
</organism>
<dbReference type="AlphaFoldDB" id="A0A4V5UYJ4"/>
<gene>
    <name evidence="2" type="ORF">FDA94_26820</name>
</gene>
<accession>A0A4V5UYJ4</accession>
<name>A0A4V5UYJ4_9ACTN</name>
<protein>
    <submittedName>
        <fullName evidence="2">PhzF family phenazine biosynthesis protein</fullName>
    </submittedName>
</protein>
<evidence type="ECO:0000313" key="2">
    <source>
        <dbReference type="EMBL" id="TKK85043.1"/>
    </source>
</evidence>
<feature type="compositionally biased region" description="Low complexity" evidence="1">
    <location>
        <begin position="182"/>
        <end position="198"/>
    </location>
</feature>